<dbReference type="EMBL" id="LFYR01001219">
    <property type="protein sequence ID" value="KMZ63513.1"/>
    <property type="molecule type" value="Genomic_DNA"/>
</dbReference>
<dbReference type="Pfam" id="PF01433">
    <property type="entry name" value="Peptidase_M1"/>
    <property type="match status" value="1"/>
</dbReference>
<keyword evidence="3" id="KW-1185">Reference proteome</keyword>
<dbReference type="SUPFAM" id="SSF55486">
    <property type="entry name" value="Metalloproteases ('zincins'), catalytic domain"/>
    <property type="match status" value="1"/>
</dbReference>
<accession>A0A0K9P3F6</accession>
<dbReference type="STRING" id="29655.A0A0K9P3F6"/>
<dbReference type="PANTHER" id="PTHR11533:SF174">
    <property type="entry name" value="PUROMYCIN-SENSITIVE AMINOPEPTIDASE-RELATED"/>
    <property type="match status" value="1"/>
</dbReference>
<feature type="domain" description="Peptidase M1 membrane alanine aminopeptidase" evidence="1">
    <location>
        <begin position="24"/>
        <end position="100"/>
    </location>
</feature>
<dbReference type="AlphaFoldDB" id="A0A0K9P3F6"/>
<sequence>MCILYYFICHEIFIILIGYISKIVDINHACDINEIFDAISYKKGASVIQMLQSYLGAECFQKALACYIKRFACSNARTEDLWQVLEEESGEPVKMIMTSWTRQMGYPVIDVKFTGHDLQFEQVLH</sequence>
<dbReference type="Proteomes" id="UP000036987">
    <property type="component" value="Unassembled WGS sequence"/>
</dbReference>
<name>A0A0K9P3F6_ZOSMR</name>
<dbReference type="InterPro" id="IPR014782">
    <property type="entry name" value="Peptidase_M1_dom"/>
</dbReference>
<reference evidence="3" key="1">
    <citation type="journal article" date="2016" name="Nature">
        <title>The genome of the seagrass Zostera marina reveals angiosperm adaptation to the sea.</title>
        <authorList>
            <person name="Olsen J.L."/>
            <person name="Rouze P."/>
            <person name="Verhelst B."/>
            <person name="Lin Y.-C."/>
            <person name="Bayer T."/>
            <person name="Collen J."/>
            <person name="Dattolo E."/>
            <person name="De Paoli E."/>
            <person name="Dittami S."/>
            <person name="Maumus F."/>
            <person name="Michel G."/>
            <person name="Kersting A."/>
            <person name="Lauritano C."/>
            <person name="Lohaus R."/>
            <person name="Toepel M."/>
            <person name="Tonon T."/>
            <person name="Vanneste K."/>
            <person name="Amirebrahimi M."/>
            <person name="Brakel J."/>
            <person name="Bostroem C."/>
            <person name="Chovatia M."/>
            <person name="Grimwood J."/>
            <person name="Jenkins J.W."/>
            <person name="Jueterbock A."/>
            <person name="Mraz A."/>
            <person name="Stam W.T."/>
            <person name="Tice H."/>
            <person name="Bornberg-Bauer E."/>
            <person name="Green P.J."/>
            <person name="Pearson G.A."/>
            <person name="Procaccini G."/>
            <person name="Duarte C.M."/>
            <person name="Schmutz J."/>
            <person name="Reusch T.B.H."/>
            <person name="Van de Peer Y."/>
        </authorList>
    </citation>
    <scope>NUCLEOTIDE SEQUENCE [LARGE SCALE GENOMIC DNA]</scope>
    <source>
        <strain evidence="3">cv. Finnish</strain>
    </source>
</reference>
<comment type="caution">
    <text evidence="2">The sequence shown here is derived from an EMBL/GenBank/DDBJ whole genome shotgun (WGS) entry which is preliminary data.</text>
</comment>
<dbReference type="GO" id="GO:0008237">
    <property type="term" value="F:metallopeptidase activity"/>
    <property type="evidence" value="ECO:0007669"/>
    <property type="project" value="InterPro"/>
</dbReference>
<evidence type="ECO:0000259" key="1">
    <source>
        <dbReference type="Pfam" id="PF01433"/>
    </source>
</evidence>
<dbReference type="InterPro" id="IPR050344">
    <property type="entry name" value="Peptidase_M1_aminopeptidases"/>
</dbReference>
<dbReference type="Gene3D" id="1.10.390.10">
    <property type="entry name" value="Neutral Protease Domain 2"/>
    <property type="match status" value="1"/>
</dbReference>
<dbReference type="InterPro" id="IPR027268">
    <property type="entry name" value="Peptidase_M4/M1_CTD_sf"/>
</dbReference>
<dbReference type="PANTHER" id="PTHR11533">
    <property type="entry name" value="PROTEASE M1 ZINC METALLOPROTEASE"/>
    <property type="match status" value="1"/>
</dbReference>
<evidence type="ECO:0000313" key="3">
    <source>
        <dbReference type="Proteomes" id="UP000036987"/>
    </source>
</evidence>
<proteinExistence type="predicted"/>
<organism evidence="2 3">
    <name type="scientific">Zostera marina</name>
    <name type="common">Eelgrass</name>
    <dbReference type="NCBI Taxonomy" id="29655"/>
    <lineage>
        <taxon>Eukaryota</taxon>
        <taxon>Viridiplantae</taxon>
        <taxon>Streptophyta</taxon>
        <taxon>Embryophyta</taxon>
        <taxon>Tracheophyta</taxon>
        <taxon>Spermatophyta</taxon>
        <taxon>Magnoliopsida</taxon>
        <taxon>Liliopsida</taxon>
        <taxon>Zosteraceae</taxon>
        <taxon>Zostera</taxon>
    </lineage>
</organism>
<gene>
    <name evidence="2" type="ORF">ZOSMA_401G00220</name>
</gene>
<dbReference type="OrthoDB" id="1698664at2759"/>
<dbReference type="GO" id="GO:0008270">
    <property type="term" value="F:zinc ion binding"/>
    <property type="evidence" value="ECO:0007669"/>
    <property type="project" value="InterPro"/>
</dbReference>
<evidence type="ECO:0000313" key="2">
    <source>
        <dbReference type="EMBL" id="KMZ63513.1"/>
    </source>
</evidence>
<protein>
    <recommendedName>
        <fullName evidence="1">Peptidase M1 membrane alanine aminopeptidase domain-containing protein</fullName>
    </recommendedName>
</protein>